<organism evidence="3">
    <name type="scientific">marine sediment metagenome</name>
    <dbReference type="NCBI Taxonomy" id="412755"/>
    <lineage>
        <taxon>unclassified sequences</taxon>
        <taxon>metagenomes</taxon>
        <taxon>ecological metagenomes</taxon>
    </lineage>
</organism>
<accession>A0A0F8Y8B9</accession>
<gene>
    <name evidence="3" type="ORF">LCGC14_2929060</name>
</gene>
<dbReference type="EMBL" id="LAZR01058418">
    <property type="protein sequence ID" value="KKK69935.1"/>
    <property type="molecule type" value="Genomic_DNA"/>
</dbReference>
<keyword evidence="2" id="KW-1133">Transmembrane helix</keyword>
<evidence type="ECO:0000256" key="2">
    <source>
        <dbReference type="SAM" id="Phobius"/>
    </source>
</evidence>
<evidence type="ECO:0000256" key="1">
    <source>
        <dbReference type="SAM" id="MobiDB-lite"/>
    </source>
</evidence>
<feature type="transmembrane region" description="Helical" evidence="2">
    <location>
        <begin position="328"/>
        <end position="346"/>
    </location>
</feature>
<comment type="caution">
    <text evidence="3">The sequence shown here is derived from an EMBL/GenBank/DDBJ whole genome shotgun (WGS) entry which is preliminary data.</text>
</comment>
<protein>
    <submittedName>
        <fullName evidence="3">Uncharacterized protein</fullName>
    </submittedName>
</protein>
<feature type="transmembrane region" description="Helical" evidence="2">
    <location>
        <begin position="358"/>
        <end position="378"/>
    </location>
</feature>
<dbReference type="AlphaFoldDB" id="A0A0F8Y8B9"/>
<reference evidence="3" key="1">
    <citation type="journal article" date="2015" name="Nature">
        <title>Complex archaea that bridge the gap between prokaryotes and eukaryotes.</title>
        <authorList>
            <person name="Spang A."/>
            <person name="Saw J.H."/>
            <person name="Jorgensen S.L."/>
            <person name="Zaremba-Niedzwiedzka K."/>
            <person name="Martijn J."/>
            <person name="Lind A.E."/>
            <person name="van Eijk R."/>
            <person name="Schleper C."/>
            <person name="Guy L."/>
            <person name="Ettema T.J."/>
        </authorList>
    </citation>
    <scope>NUCLEOTIDE SEQUENCE</scope>
</reference>
<sequence length="380" mass="39604">SWQTQTARLAKLLTINAPTDLPAVDQFILDGGNPVLELNLIFAFSAGVTPYINGQPWGKGQNAGDRDTQGLVEFRDGQGNVLWWFNLPRSWDAEGNEQIGTFRFKKQGNSLYVSHRVPLSFVQGAVYPLMVDVTIDEQVGAGADDGWSASDSTYSNSGLVALVGLATVVYDSWARFTGISGLSGATIDVSFGSFFEKTSSGGANILTKLLADDQAAPSAPTDQTDHSGRTRTAAGVDWDGDPGADGFHDTPSLNTVIQELADSYDPSVIQILHDDDGSIETGFNRWETFDDVTSEAPKLHIEYTAAAGGVTVLAALATATALSPAATILTGLLVAASLATATALSLAAKHINTISAKVATAVAVSPASAVSGAALIAANL</sequence>
<keyword evidence="2" id="KW-0812">Transmembrane</keyword>
<feature type="region of interest" description="Disordered" evidence="1">
    <location>
        <begin position="214"/>
        <end position="238"/>
    </location>
</feature>
<feature type="non-terminal residue" evidence="3">
    <location>
        <position position="1"/>
    </location>
</feature>
<proteinExistence type="predicted"/>
<evidence type="ECO:0000313" key="3">
    <source>
        <dbReference type="EMBL" id="KKK69935.1"/>
    </source>
</evidence>
<name>A0A0F8Y8B9_9ZZZZ</name>
<feature type="transmembrane region" description="Helical" evidence="2">
    <location>
        <begin position="303"/>
        <end position="322"/>
    </location>
</feature>
<feature type="non-terminal residue" evidence="3">
    <location>
        <position position="380"/>
    </location>
</feature>
<keyword evidence="2" id="KW-0472">Membrane</keyword>